<dbReference type="InterPro" id="IPR013024">
    <property type="entry name" value="GGCT-like"/>
</dbReference>
<dbReference type="InterPro" id="IPR017939">
    <property type="entry name" value="G-Glutamylcylcotransferase"/>
</dbReference>
<dbReference type="InterPro" id="IPR036568">
    <property type="entry name" value="GGCT-like_sf"/>
</dbReference>
<evidence type="ECO:0000256" key="3">
    <source>
        <dbReference type="PIRSR" id="PIRSR617939-2"/>
    </source>
</evidence>
<protein>
    <submittedName>
        <fullName evidence="4">Gamma-glutamylcyclotransferase</fullName>
    </submittedName>
</protein>
<reference evidence="4" key="1">
    <citation type="submission" date="2021-03" db="EMBL/GenBank/DDBJ databases">
        <title>Complete Genome of Pseudoalteromonas xiamenensis STKMTI.2, a new potential marine bacterium producing anti-Vibrio compounds.</title>
        <authorList>
            <person name="Handayani D.P."/>
            <person name="Isnansetyo A."/>
            <person name="Istiqomah I."/>
            <person name="Jumina J."/>
        </authorList>
    </citation>
    <scope>NUCLEOTIDE SEQUENCE</scope>
    <source>
        <strain evidence="4">STKMTI.2</strain>
    </source>
</reference>
<feature type="active site" description="Proton acceptor" evidence="2">
    <location>
        <position position="72"/>
    </location>
</feature>
<accession>A0A975DII2</accession>
<dbReference type="Gene3D" id="3.10.490.10">
    <property type="entry name" value="Gamma-glutamyl cyclotransferase-like"/>
    <property type="match status" value="1"/>
</dbReference>
<dbReference type="CDD" id="cd06661">
    <property type="entry name" value="GGCT_like"/>
    <property type="match status" value="1"/>
</dbReference>
<evidence type="ECO:0000313" key="4">
    <source>
        <dbReference type="EMBL" id="QTH72493.1"/>
    </source>
</evidence>
<name>A0A975DII2_9GAMM</name>
<dbReference type="SUPFAM" id="SSF110857">
    <property type="entry name" value="Gamma-glutamyl cyclotransferase-like"/>
    <property type="match status" value="1"/>
</dbReference>
<evidence type="ECO:0000256" key="1">
    <source>
        <dbReference type="ARBA" id="ARBA00023239"/>
    </source>
</evidence>
<proteinExistence type="predicted"/>
<dbReference type="PANTHER" id="PTHR12935:SF0">
    <property type="entry name" value="GAMMA-GLUTAMYLCYCLOTRANSFERASE"/>
    <property type="match status" value="1"/>
</dbReference>
<dbReference type="Pfam" id="PF13772">
    <property type="entry name" value="AIG2_2"/>
    <property type="match status" value="1"/>
</dbReference>
<organism evidence="4 5">
    <name type="scientific">Pseudoalteromonas xiamenensis</name>
    <dbReference type="NCBI Taxonomy" id="882626"/>
    <lineage>
        <taxon>Bacteria</taxon>
        <taxon>Pseudomonadati</taxon>
        <taxon>Pseudomonadota</taxon>
        <taxon>Gammaproteobacteria</taxon>
        <taxon>Alteromonadales</taxon>
        <taxon>Pseudoalteromonadaceae</taxon>
        <taxon>Pseudoalteromonas</taxon>
    </lineage>
</organism>
<dbReference type="Proteomes" id="UP000664904">
    <property type="component" value="Chromosome"/>
</dbReference>
<gene>
    <name evidence="4" type="ORF">J5O05_06665</name>
</gene>
<dbReference type="EMBL" id="CP072133">
    <property type="protein sequence ID" value="QTH72493.1"/>
    <property type="molecule type" value="Genomic_DNA"/>
</dbReference>
<dbReference type="AlphaFoldDB" id="A0A975DII2"/>
<dbReference type="GO" id="GO:0003839">
    <property type="term" value="F:gamma-glutamylcyclotransferase activity"/>
    <property type="evidence" value="ECO:0007669"/>
    <property type="project" value="InterPro"/>
</dbReference>
<keyword evidence="5" id="KW-1185">Reference proteome</keyword>
<sequence length="160" mass="18456">MAQTWQETRLFSRFPNAKRVSIAKLDNWKLTFRMLAVDGSTKCDIEPSSGERVFGVVYALSESEKRLLDAIEGERYECVEVCVSTQDGQHLNAFAYVANTHNDKLKPYSWYLNHVIQGAYEAQVSDSYMAMLKQTPVQEDQDKLRAKKEWSVYEMNEQGK</sequence>
<evidence type="ECO:0000256" key="2">
    <source>
        <dbReference type="PIRSR" id="PIRSR617939-1"/>
    </source>
</evidence>
<evidence type="ECO:0000313" key="5">
    <source>
        <dbReference type="Proteomes" id="UP000664904"/>
    </source>
</evidence>
<feature type="binding site" evidence="3">
    <location>
        <position position="111"/>
    </location>
    <ligand>
        <name>substrate</name>
    </ligand>
</feature>
<dbReference type="KEGG" id="pxi:J5O05_06665"/>
<dbReference type="PANTHER" id="PTHR12935">
    <property type="entry name" value="GAMMA-GLUTAMYLCYCLOTRANSFERASE"/>
    <property type="match status" value="1"/>
</dbReference>
<dbReference type="RefSeq" id="WP_208844117.1">
    <property type="nucleotide sequence ID" value="NZ_CP072133.1"/>
</dbReference>
<keyword evidence="1" id="KW-0456">Lyase</keyword>